<keyword evidence="1" id="KW-0472">Membrane</keyword>
<evidence type="ECO:0008006" key="4">
    <source>
        <dbReference type="Google" id="ProtNLM"/>
    </source>
</evidence>
<keyword evidence="3" id="KW-1185">Reference proteome</keyword>
<keyword evidence="1" id="KW-1133">Transmembrane helix</keyword>
<organism evidence="2 3">
    <name type="scientific">Parasphingorhabdus litoris</name>
    <dbReference type="NCBI Taxonomy" id="394733"/>
    <lineage>
        <taxon>Bacteria</taxon>
        <taxon>Pseudomonadati</taxon>
        <taxon>Pseudomonadota</taxon>
        <taxon>Alphaproteobacteria</taxon>
        <taxon>Sphingomonadales</taxon>
        <taxon>Sphingomonadaceae</taxon>
        <taxon>Parasphingorhabdus</taxon>
    </lineage>
</organism>
<accession>A0ABP3KKK3</accession>
<evidence type="ECO:0000313" key="3">
    <source>
        <dbReference type="Proteomes" id="UP001500713"/>
    </source>
</evidence>
<gene>
    <name evidence="2" type="ORF">GCM10009096_25040</name>
</gene>
<sequence length="200" mass="21845">MIDRKQNKSSIFSNEDGATLMEFGLVAGPLMMLILGITDLGYRGYLDTLTKSKLHEIARQASTGNLPEDQIEQIIEADLAPLLLTGVDPEVTVKSYFDFTSIGKPEKLLTDNNGDGNLDPGDCYLDGNRNGEFDVNFGNSGIGGPDDIVNYTITIESPRLFPLAKMFGWSETMITTNSTAVRNQPYGDQADVPEICEPIT</sequence>
<name>A0ABP3KKK3_9SPHN</name>
<comment type="caution">
    <text evidence="2">The sequence shown here is derived from an EMBL/GenBank/DDBJ whole genome shotgun (WGS) entry which is preliminary data.</text>
</comment>
<proteinExistence type="predicted"/>
<reference evidence="3" key="1">
    <citation type="journal article" date="2019" name="Int. J. Syst. Evol. Microbiol.">
        <title>The Global Catalogue of Microorganisms (GCM) 10K type strain sequencing project: providing services to taxonomists for standard genome sequencing and annotation.</title>
        <authorList>
            <consortium name="The Broad Institute Genomics Platform"/>
            <consortium name="The Broad Institute Genome Sequencing Center for Infectious Disease"/>
            <person name="Wu L."/>
            <person name="Ma J."/>
        </authorList>
    </citation>
    <scope>NUCLEOTIDE SEQUENCE [LARGE SCALE GENOMIC DNA]</scope>
    <source>
        <strain evidence="3">JCM 14162</strain>
    </source>
</reference>
<evidence type="ECO:0000256" key="1">
    <source>
        <dbReference type="SAM" id="Phobius"/>
    </source>
</evidence>
<feature type="transmembrane region" description="Helical" evidence="1">
    <location>
        <begin position="20"/>
        <end position="42"/>
    </location>
</feature>
<dbReference type="RefSeq" id="WP_229953454.1">
    <property type="nucleotide sequence ID" value="NZ_BAAAEM010000003.1"/>
</dbReference>
<dbReference type="EMBL" id="BAAAEM010000003">
    <property type="protein sequence ID" value="GAA0481808.1"/>
    <property type="molecule type" value="Genomic_DNA"/>
</dbReference>
<keyword evidence="1" id="KW-0812">Transmembrane</keyword>
<evidence type="ECO:0000313" key="2">
    <source>
        <dbReference type="EMBL" id="GAA0481808.1"/>
    </source>
</evidence>
<dbReference type="Proteomes" id="UP001500713">
    <property type="component" value="Unassembled WGS sequence"/>
</dbReference>
<protein>
    <recommendedName>
        <fullName evidence="4">Pilus assembly protein</fullName>
    </recommendedName>
</protein>